<sequence length="64" mass="6873">MADAEPFSSEYVTPGDSVIAPRASNVATTNAAMLNSEQEIQSQAEQHGTSKPRRVTINAEICHD</sequence>
<evidence type="ECO:0000313" key="2">
    <source>
        <dbReference type="EMBL" id="MCC9629367.1"/>
    </source>
</evidence>
<evidence type="ECO:0000313" key="3">
    <source>
        <dbReference type="Proteomes" id="UP001139103"/>
    </source>
</evidence>
<reference evidence="2" key="1">
    <citation type="submission" date="2021-11" db="EMBL/GenBank/DDBJ databases">
        <title>Genome sequence.</title>
        <authorList>
            <person name="Sun Q."/>
        </authorList>
    </citation>
    <scope>NUCLEOTIDE SEQUENCE</scope>
    <source>
        <strain evidence="2">JC732</strain>
    </source>
</reference>
<comment type="caution">
    <text evidence="2">The sequence shown here is derived from an EMBL/GenBank/DDBJ whole genome shotgun (WGS) entry which is preliminary data.</text>
</comment>
<dbReference type="Proteomes" id="UP001139103">
    <property type="component" value="Unassembled WGS sequence"/>
</dbReference>
<proteinExistence type="predicted"/>
<dbReference type="RefSeq" id="WP_230219286.1">
    <property type="nucleotide sequence ID" value="NZ_JAJKFT010000010.1"/>
</dbReference>
<name>A0A9X1SGU9_9BACT</name>
<feature type="compositionally biased region" description="Polar residues" evidence="1">
    <location>
        <begin position="39"/>
        <end position="49"/>
    </location>
</feature>
<protein>
    <submittedName>
        <fullName evidence="2">Uncharacterized protein</fullName>
    </submittedName>
</protein>
<feature type="region of interest" description="Disordered" evidence="1">
    <location>
        <begin position="39"/>
        <end position="64"/>
    </location>
</feature>
<gene>
    <name evidence="2" type="ORF">LOC68_13275</name>
</gene>
<evidence type="ECO:0000256" key="1">
    <source>
        <dbReference type="SAM" id="MobiDB-lite"/>
    </source>
</evidence>
<accession>A0A9X1SGU9</accession>
<organism evidence="2 3">
    <name type="scientific">Blastopirellula sediminis</name>
    <dbReference type="NCBI Taxonomy" id="2894196"/>
    <lineage>
        <taxon>Bacteria</taxon>
        <taxon>Pseudomonadati</taxon>
        <taxon>Planctomycetota</taxon>
        <taxon>Planctomycetia</taxon>
        <taxon>Pirellulales</taxon>
        <taxon>Pirellulaceae</taxon>
        <taxon>Blastopirellula</taxon>
    </lineage>
</organism>
<keyword evidence="3" id="KW-1185">Reference proteome</keyword>
<dbReference type="AlphaFoldDB" id="A0A9X1SGU9"/>
<dbReference type="EMBL" id="JAJKFT010000010">
    <property type="protein sequence ID" value="MCC9629367.1"/>
    <property type="molecule type" value="Genomic_DNA"/>
</dbReference>